<keyword evidence="3" id="KW-1185">Reference proteome</keyword>
<dbReference type="Pfam" id="PF07484">
    <property type="entry name" value="Collar"/>
    <property type="match status" value="1"/>
</dbReference>
<dbReference type="InterPro" id="IPR011083">
    <property type="entry name" value="Phage_tail_collar_dom"/>
</dbReference>
<feature type="domain" description="Phage tail collar" evidence="1">
    <location>
        <begin position="7"/>
        <end position="63"/>
    </location>
</feature>
<accession>A0A221T2H4</accession>
<sequence>MGQPYVGEIRMFAGNFAPAGWAFCDGQLLPISENDVLFTLIGTTYGGDGQSTFALPDLRGRSPLHQGQGPGIQTPYPMGAVGGVETVTLTQAQLPPHSHALMASGAPATSGAPQGRVLARPAAGQAYLDDMPVMAMNAAALGGTGGSQPHENMAPYLPLSFIISLYGIFPSQA</sequence>
<dbReference type="CDD" id="cd22641">
    <property type="entry name" value="C24-like"/>
    <property type="match status" value="1"/>
</dbReference>
<dbReference type="STRING" id="317577.GCA_000419625_03363"/>
<organism evidence="2 3">
    <name type="scientific">Deinococcus ficus</name>
    <dbReference type="NCBI Taxonomy" id="317577"/>
    <lineage>
        <taxon>Bacteria</taxon>
        <taxon>Thermotogati</taxon>
        <taxon>Deinococcota</taxon>
        <taxon>Deinococci</taxon>
        <taxon>Deinococcales</taxon>
        <taxon>Deinococcaceae</taxon>
        <taxon>Deinococcus</taxon>
    </lineage>
</organism>
<dbReference type="RefSeq" id="WP_022802845.1">
    <property type="nucleotide sequence ID" value="NZ_CP021083.1"/>
</dbReference>
<evidence type="ECO:0000259" key="1">
    <source>
        <dbReference type="Pfam" id="PF07484"/>
    </source>
</evidence>
<proteinExistence type="predicted"/>
<dbReference type="EMBL" id="CP021083">
    <property type="protein sequence ID" value="ASN83103.1"/>
    <property type="molecule type" value="Genomic_DNA"/>
</dbReference>
<protein>
    <submittedName>
        <fullName evidence="2">Phage tail protein</fullName>
    </submittedName>
</protein>
<evidence type="ECO:0000313" key="2">
    <source>
        <dbReference type="EMBL" id="ASN83103.1"/>
    </source>
</evidence>
<dbReference type="SUPFAM" id="SSF88874">
    <property type="entry name" value="Receptor-binding domain of short tail fibre protein gp12"/>
    <property type="match status" value="1"/>
</dbReference>
<name>A0A221T2H4_9DEIO</name>
<dbReference type="AlphaFoldDB" id="A0A221T2H4"/>
<dbReference type="InterPro" id="IPR037053">
    <property type="entry name" value="Phage_tail_collar_dom_sf"/>
</dbReference>
<keyword evidence="2" id="KW-0614">Plasmid</keyword>
<dbReference type="Proteomes" id="UP000259030">
    <property type="component" value="Plasmid pDFI2"/>
</dbReference>
<dbReference type="KEGG" id="dfc:DFI_18195"/>
<dbReference type="OrthoDB" id="68135at2"/>
<geneLocation type="plasmid" evidence="3">
    <name>pdfi2</name>
</geneLocation>
<dbReference type="Gene3D" id="3.90.1340.10">
    <property type="entry name" value="Phage tail collar domain"/>
    <property type="match status" value="1"/>
</dbReference>
<reference evidence="2 3" key="1">
    <citation type="submission" date="2017-05" db="EMBL/GenBank/DDBJ databases">
        <title>The complete genome sequence of Deinococcus ficus isolated from the rhizosphere of the Ficus religiosa L. in Taiwan.</title>
        <authorList>
            <person name="Wu K.-M."/>
            <person name="Liao T.-L."/>
            <person name="Liu Y.-M."/>
            <person name="Young C.-C."/>
            <person name="Tsai S.-F."/>
        </authorList>
    </citation>
    <scope>NUCLEOTIDE SEQUENCE [LARGE SCALE GENOMIC DNA]</scope>
    <source>
        <strain evidence="2 3">CC-FR2-10</strain>
        <plasmid evidence="3">pdfi2</plasmid>
    </source>
</reference>
<gene>
    <name evidence="2" type="ORF">DFI_18195</name>
</gene>
<evidence type="ECO:0000313" key="3">
    <source>
        <dbReference type="Proteomes" id="UP000259030"/>
    </source>
</evidence>